<reference evidence="1" key="1">
    <citation type="submission" date="2020-04" db="EMBL/GenBank/DDBJ databases">
        <authorList>
            <person name="Zhang T."/>
        </authorList>
    </citation>
    <scope>NUCLEOTIDE SEQUENCE</scope>
    <source>
        <strain evidence="1">HKST-UBA14</strain>
    </source>
</reference>
<sequence>MKRLLIISILFLLLSGGFFAYSLFSAKEDTTDSTAKAIIIVGDETLYQKDLQIYAEQYSLDPITDKEEILEIMISDSVLLQFLQSKELLELDASVYNSPDKNTIQRMSLIQIQKDTTLQRFNEGSYQVETITVFFWNGTLSSYAQDNGVEAAKEYAYSKIEPVYNNIIDNNASFEEASQVLRNDPTMEELDPIFQNHVYSLATYSTIDLTSNEYIKERADFILNAEVGDISEILLLKDLPYDSDGVPVEARYSISKLVDKTENLDNDISVYKNELNITYL</sequence>
<accession>A0A955L6M3</accession>
<dbReference type="AlphaFoldDB" id="A0A955L6M3"/>
<gene>
    <name evidence="1" type="ORF">KC909_04925</name>
</gene>
<name>A0A955L6M3_9BACT</name>
<reference evidence="1" key="2">
    <citation type="journal article" date="2021" name="Microbiome">
        <title>Successional dynamics and alternative stable states in a saline activated sludge microbial community over 9 years.</title>
        <authorList>
            <person name="Wang Y."/>
            <person name="Ye J."/>
            <person name="Ju F."/>
            <person name="Liu L."/>
            <person name="Boyd J.A."/>
            <person name="Deng Y."/>
            <person name="Parks D.H."/>
            <person name="Jiang X."/>
            <person name="Yin X."/>
            <person name="Woodcroft B.J."/>
            <person name="Tyson G.W."/>
            <person name="Hugenholtz P."/>
            <person name="Polz M.F."/>
            <person name="Zhang T."/>
        </authorList>
    </citation>
    <scope>NUCLEOTIDE SEQUENCE</scope>
    <source>
        <strain evidence="1">HKST-UBA14</strain>
    </source>
</reference>
<protein>
    <submittedName>
        <fullName evidence="1">Uncharacterized protein</fullName>
    </submittedName>
</protein>
<dbReference type="EMBL" id="JAGQLK010000113">
    <property type="protein sequence ID" value="MCA9383686.1"/>
    <property type="molecule type" value="Genomic_DNA"/>
</dbReference>
<evidence type="ECO:0000313" key="1">
    <source>
        <dbReference type="EMBL" id="MCA9383686.1"/>
    </source>
</evidence>
<organism evidence="1 2">
    <name type="scientific">Candidatus Dojkabacteria bacterium</name>
    <dbReference type="NCBI Taxonomy" id="2099670"/>
    <lineage>
        <taxon>Bacteria</taxon>
        <taxon>Candidatus Dojkabacteria</taxon>
    </lineage>
</organism>
<evidence type="ECO:0000313" key="2">
    <source>
        <dbReference type="Proteomes" id="UP000783287"/>
    </source>
</evidence>
<dbReference type="Proteomes" id="UP000783287">
    <property type="component" value="Unassembled WGS sequence"/>
</dbReference>
<comment type="caution">
    <text evidence="1">The sequence shown here is derived from an EMBL/GenBank/DDBJ whole genome shotgun (WGS) entry which is preliminary data.</text>
</comment>
<proteinExistence type="predicted"/>